<dbReference type="EMBL" id="UGPB01000001">
    <property type="protein sequence ID" value="STY31111.1"/>
    <property type="molecule type" value="Genomic_DNA"/>
</dbReference>
<evidence type="ECO:0000313" key="4">
    <source>
        <dbReference type="Proteomes" id="UP000255297"/>
    </source>
</evidence>
<organism evidence="3 4">
    <name type="scientific">Legionella wadsworthii</name>
    <dbReference type="NCBI Taxonomy" id="28088"/>
    <lineage>
        <taxon>Bacteria</taxon>
        <taxon>Pseudomonadati</taxon>
        <taxon>Pseudomonadota</taxon>
        <taxon>Gammaproteobacteria</taxon>
        <taxon>Legionellales</taxon>
        <taxon>Legionellaceae</taxon>
        <taxon>Legionella</taxon>
    </lineage>
</organism>
<feature type="region of interest" description="Disordered" evidence="2">
    <location>
        <begin position="746"/>
        <end position="768"/>
    </location>
</feature>
<reference evidence="3 4" key="1">
    <citation type="submission" date="2018-06" db="EMBL/GenBank/DDBJ databases">
        <authorList>
            <consortium name="Pathogen Informatics"/>
            <person name="Doyle S."/>
        </authorList>
    </citation>
    <scope>NUCLEOTIDE SEQUENCE [LARGE SCALE GENOMIC DNA]</scope>
    <source>
        <strain evidence="3 4">NCTC11532</strain>
    </source>
</reference>
<evidence type="ECO:0000256" key="1">
    <source>
        <dbReference type="SAM" id="Coils"/>
    </source>
</evidence>
<evidence type="ECO:0000256" key="2">
    <source>
        <dbReference type="SAM" id="MobiDB-lite"/>
    </source>
</evidence>
<feature type="coiled-coil region" evidence="1">
    <location>
        <begin position="305"/>
        <end position="332"/>
    </location>
</feature>
<sequence length="787" mass="91006">MAKNTLFNFISRADNTIQLPSEYQLALDSNREHRDYYRIECPKINNFILKSKEDEYMLDNHHVSIYENENRENPNLSQYHYTAEFINLQGERFRLHVYFNSFDVMLPNISFEKKSLVGYQKVEKTELEDQLIVLALQHTKPLMQSLRQQHNERIKTLEAQYHVCEEQLSEFFGSKENHVAEELMLAERACSILGELTPLVRSPNYQKLLRFHQISARALHEYQLLEVSSPNPSEAEHRKSEVDRSFDAAINESDSIHSQEIEVIEEIAKAPTLQEPSTPPKEKMVENIAQTQADTSSTNPKAPRQNKLYRELQLLNLQLEKISKESEKVQAKELESLLAKTYEISLTFERQMKPKDLQQLQRIRQGIHKVGASLLTSLLFHNQFDLAASLTSFHHLLRAEKYLNVALQTRNSGLLDFILQYGDIDVNHQEVTVRKKQYQSMVHACFYEDRPNQSTNECLSILIKHGASLLIPNDKGLPLAYSILAAEAHPLCKALFMNRDKTVESIDFIKNLLRLLKASSHREDLNAEEAQTIHKEIDSLTVQLNGLQNAQLENPGSRYLMKQMHHLEEKFQGSFISKLKKDPEIVALNRELQKEVGLLNQKTTKAQQRRGRMIVANNMEHLNKILDNIDLSDLDFDSLKKSTLENLRSTLQLVHKKSRLIDVQQEITRFPLHSARGNKRYRDNLKEQEELIKEIKELEAKNSMFMDYKAMGETLHDLELINKTMESFKDMGSLLTQFSSLFSSIKETTDTSSPSNSKSEEEEDEDIDLNVLGKELKDLLSTFGKKL</sequence>
<keyword evidence="1" id="KW-0175">Coiled coil</keyword>
<dbReference type="AlphaFoldDB" id="A0A378LW08"/>
<proteinExistence type="predicted"/>
<gene>
    <name evidence="3" type="primary">legC4</name>
    <name evidence="3" type="ORF">NCTC11532_02740</name>
</gene>
<evidence type="ECO:0000313" key="3">
    <source>
        <dbReference type="EMBL" id="STY31111.1"/>
    </source>
</evidence>
<protein>
    <submittedName>
        <fullName evidence="3">Coiled-coil-containing protein</fullName>
    </submittedName>
</protein>
<accession>A0A378LW08</accession>
<feature type="compositionally biased region" description="Low complexity" evidence="2">
    <location>
        <begin position="746"/>
        <end position="757"/>
    </location>
</feature>
<dbReference type="OrthoDB" id="5653974at2"/>
<keyword evidence="4" id="KW-1185">Reference proteome</keyword>
<name>A0A378LW08_9GAMM</name>
<dbReference type="Proteomes" id="UP000255297">
    <property type="component" value="Unassembled WGS sequence"/>
</dbReference>
<dbReference type="RefSeq" id="WP_051635471.1">
    <property type="nucleotide sequence ID" value="NZ_CAAAIS010000009.1"/>
</dbReference>